<organism evidence="8">
    <name type="scientific">mine drainage metagenome</name>
    <dbReference type="NCBI Taxonomy" id="410659"/>
    <lineage>
        <taxon>unclassified sequences</taxon>
        <taxon>metagenomes</taxon>
        <taxon>ecological metagenomes</taxon>
    </lineage>
</organism>
<evidence type="ECO:0000256" key="4">
    <source>
        <dbReference type="ARBA" id="ARBA00023125"/>
    </source>
</evidence>
<evidence type="ECO:0000259" key="7">
    <source>
        <dbReference type="PROSITE" id="PS50110"/>
    </source>
</evidence>
<evidence type="ECO:0000256" key="2">
    <source>
        <dbReference type="ARBA" id="ARBA00023012"/>
    </source>
</evidence>
<dbReference type="CDD" id="cd17535">
    <property type="entry name" value="REC_NarL-like"/>
    <property type="match status" value="1"/>
</dbReference>
<dbReference type="Gene3D" id="3.40.50.2300">
    <property type="match status" value="1"/>
</dbReference>
<dbReference type="SMART" id="SM00421">
    <property type="entry name" value="HTH_LUXR"/>
    <property type="match status" value="1"/>
</dbReference>
<gene>
    <name evidence="8" type="ORF">B1B_01188</name>
</gene>
<keyword evidence="4" id="KW-0238">DNA-binding</keyword>
<name>T1D6Z3_9ZZZZ</name>
<dbReference type="PANTHER" id="PTHR43214:SF3">
    <property type="entry name" value="RESPONSE REGULATOR UVRY"/>
    <property type="match status" value="1"/>
</dbReference>
<dbReference type="GO" id="GO:0000160">
    <property type="term" value="P:phosphorelay signal transduction system"/>
    <property type="evidence" value="ECO:0007669"/>
    <property type="project" value="UniProtKB-KW"/>
</dbReference>
<evidence type="ECO:0000313" key="8">
    <source>
        <dbReference type="EMBL" id="EQD77209.1"/>
    </source>
</evidence>
<reference evidence="8" key="1">
    <citation type="submission" date="2013-08" db="EMBL/GenBank/DDBJ databases">
        <authorList>
            <person name="Mendez C."/>
            <person name="Richter M."/>
            <person name="Ferrer M."/>
            <person name="Sanchez J."/>
        </authorList>
    </citation>
    <scope>NUCLEOTIDE SEQUENCE</scope>
</reference>
<comment type="caution">
    <text evidence="8">The sequence shown here is derived from an EMBL/GenBank/DDBJ whole genome shotgun (WGS) entry which is preliminary data.</text>
</comment>
<dbReference type="PROSITE" id="PS00622">
    <property type="entry name" value="HTH_LUXR_1"/>
    <property type="match status" value="1"/>
</dbReference>
<dbReference type="PRINTS" id="PR00038">
    <property type="entry name" value="HTHLUXR"/>
</dbReference>
<dbReference type="InterPro" id="IPR039420">
    <property type="entry name" value="WalR-like"/>
</dbReference>
<evidence type="ECO:0000256" key="3">
    <source>
        <dbReference type="ARBA" id="ARBA00023015"/>
    </source>
</evidence>
<sequence length="221" mass="24521">MNCVRVFLIDDQQLIRTGVRKILEAEENIDVVGEASSGEEALRLVRDLKPDVVLMDIHMPGMGGLETTRQLASLDPKPRIIGLSVSGQEPYPSHLFAVGAQGYLSKDCAADEVIEAVWAVMDGERYLSRDVAQDYALTHADPASNHATLSCRETEILVLLCEGRNARDIAATLHISPSTVRTYRHRLYAKLHVHSPIELIREVWLQGLIPDQVAPEHSRTP</sequence>
<dbReference type="PANTHER" id="PTHR43214">
    <property type="entry name" value="TWO-COMPONENT RESPONSE REGULATOR"/>
    <property type="match status" value="1"/>
</dbReference>
<dbReference type="InterPro" id="IPR011006">
    <property type="entry name" value="CheY-like_superfamily"/>
</dbReference>
<evidence type="ECO:0000256" key="5">
    <source>
        <dbReference type="ARBA" id="ARBA00023163"/>
    </source>
</evidence>
<dbReference type="SUPFAM" id="SSF46894">
    <property type="entry name" value="C-terminal effector domain of the bipartite response regulators"/>
    <property type="match status" value="1"/>
</dbReference>
<feature type="domain" description="Response regulatory" evidence="7">
    <location>
        <begin position="5"/>
        <end position="121"/>
    </location>
</feature>
<dbReference type="PROSITE" id="PS50043">
    <property type="entry name" value="HTH_LUXR_2"/>
    <property type="match status" value="1"/>
</dbReference>
<dbReference type="InterPro" id="IPR001789">
    <property type="entry name" value="Sig_transdc_resp-reg_receiver"/>
</dbReference>
<dbReference type="AlphaFoldDB" id="T1D6Z3"/>
<keyword evidence="2" id="KW-0902">Two-component regulatory system</keyword>
<reference evidence="8" key="2">
    <citation type="journal article" date="2014" name="ISME J.">
        <title>Microbial stratification in low pH oxic and suboxic macroscopic growths along an acid mine drainage.</title>
        <authorList>
            <person name="Mendez-Garcia C."/>
            <person name="Mesa V."/>
            <person name="Sprenger R.R."/>
            <person name="Richter M."/>
            <person name="Diez M.S."/>
            <person name="Solano J."/>
            <person name="Bargiela R."/>
            <person name="Golyshina O.V."/>
            <person name="Manteca A."/>
            <person name="Ramos J.L."/>
            <person name="Gallego J.R."/>
            <person name="Llorente I."/>
            <person name="Martins Dos Santos V.A."/>
            <person name="Jensen O.N."/>
            <person name="Pelaez A.I."/>
            <person name="Sanchez J."/>
            <person name="Ferrer M."/>
        </authorList>
    </citation>
    <scope>NUCLEOTIDE SEQUENCE</scope>
</reference>
<dbReference type="GO" id="GO:0003677">
    <property type="term" value="F:DNA binding"/>
    <property type="evidence" value="ECO:0007669"/>
    <property type="project" value="UniProtKB-KW"/>
</dbReference>
<dbReference type="InterPro" id="IPR016032">
    <property type="entry name" value="Sig_transdc_resp-reg_C-effctor"/>
</dbReference>
<dbReference type="EMBL" id="AUZY01000848">
    <property type="protein sequence ID" value="EQD77209.1"/>
    <property type="molecule type" value="Genomic_DNA"/>
</dbReference>
<dbReference type="InterPro" id="IPR000792">
    <property type="entry name" value="Tscrpt_reg_LuxR_C"/>
</dbReference>
<dbReference type="Pfam" id="PF00196">
    <property type="entry name" value="GerE"/>
    <property type="match status" value="1"/>
</dbReference>
<dbReference type="GO" id="GO:0006355">
    <property type="term" value="P:regulation of DNA-templated transcription"/>
    <property type="evidence" value="ECO:0007669"/>
    <property type="project" value="InterPro"/>
</dbReference>
<proteinExistence type="predicted"/>
<dbReference type="InterPro" id="IPR058245">
    <property type="entry name" value="NreC/VraR/RcsB-like_REC"/>
</dbReference>
<accession>T1D6Z3</accession>
<keyword evidence="3" id="KW-0805">Transcription regulation</keyword>
<evidence type="ECO:0000256" key="1">
    <source>
        <dbReference type="ARBA" id="ARBA00022553"/>
    </source>
</evidence>
<feature type="domain" description="HTH luxR-type" evidence="6">
    <location>
        <begin position="142"/>
        <end position="207"/>
    </location>
</feature>
<protein>
    <submittedName>
        <fullName evidence="8">LuxR family two component transcriptional regulator</fullName>
    </submittedName>
</protein>
<dbReference type="SMART" id="SM00448">
    <property type="entry name" value="REC"/>
    <property type="match status" value="1"/>
</dbReference>
<dbReference type="SUPFAM" id="SSF52172">
    <property type="entry name" value="CheY-like"/>
    <property type="match status" value="1"/>
</dbReference>
<dbReference type="PROSITE" id="PS50110">
    <property type="entry name" value="RESPONSE_REGULATORY"/>
    <property type="match status" value="1"/>
</dbReference>
<keyword evidence="1" id="KW-0597">Phosphoprotein</keyword>
<dbReference type="Pfam" id="PF00072">
    <property type="entry name" value="Response_reg"/>
    <property type="match status" value="1"/>
</dbReference>
<evidence type="ECO:0000259" key="6">
    <source>
        <dbReference type="PROSITE" id="PS50043"/>
    </source>
</evidence>
<dbReference type="CDD" id="cd06170">
    <property type="entry name" value="LuxR_C_like"/>
    <property type="match status" value="1"/>
</dbReference>
<keyword evidence="5" id="KW-0804">Transcription</keyword>